<organism evidence="2">
    <name type="scientific">Acinetobacter variabilis</name>
    <dbReference type="NCBI Taxonomy" id="70346"/>
    <lineage>
        <taxon>Bacteria</taxon>
        <taxon>Pseudomonadati</taxon>
        <taxon>Pseudomonadota</taxon>
        <taxon>Gammaproteobacteria</taxon>
        <taxon>Moraxellales</taxon>
        <taxon>Moraxellaceae</taxon>
        <taxon>Acinetobacter</taxon>
    </lineage>
</organism>
<dbReference type="PANTHER" id="PTHR11106:SF27">
    <property type="entry name" value="MACRO DOMAIN-CONTAINING PROTEIN"/>
    <property type="match status" value="1"/>
</dbReference>
<dbReference type="InterPro" id="IPR002589">
    <property type="entry name" value="Macro_dom"/>
</dbReference>
<dbReference type="InterPro" id="IPR043472">
    <property type="entry name" value="Macro_dom-like"/>
</dbReference>
<protein>
    <submittedName>
        <fullName evidence="2">Macro domain-containing protein</fullName>
    </submittedName>
</protein>
<feature type="domain" description="Macro" evidence="1">
    <location>
        <begin position="16"/>
        <end position="199"/>
    </location>
</feature>
<accession>A0A7I8HR12</accession>
<dbReference type="PROSITE" id="PS51154">
    <property type="entry name" value="MACRO"/>
    <property type="match status" value="1"/>
</dbReference>
<name>A0A7I8HR12_9GAMM</name>
<geneLocation type="plasmid" evidence="2">
    <name>pRYU24</name>
</geneLocation>
<dbReference type="SMART" id="SM00506">
    <property type="entry name" value="A1pp"/>
    <property type="match status" value="1"/>
</dbReference>
<evidence type="ECO:0000313" key="2">
    <source>
        <dbReference type="EMBL" id="BCM73392.1"/>
    </source>
</evidence>
<dbReference type="EMBL" id="LC591943">
    <property type="protein sequence ID" value="BCM73392.1"/>
    <property type="molecule type" value="Genomic_DNA"/>
</dbReference>
<keyword evidence="2" id="KW-0614">Plasmid</keyword>
<dbReference type="PANTHER" id="PTHR11106">
    <property type="entry name" value="GANGLIOSIDE INDUCED DIFFERENTIATION ASSOCIATED PROTEIN 2-RELATED"/>
    <property type="match status" value="1"/>
</dbReference>
<proteinExistence type="predicted"/>
<reference evidence="2" key="1">
    <citation type="submission" date="2020-10" db="EMBL/GenBank/DDBJ databases">
        <title>First report of a multidrug-resistant plasmid encoding blaNDM-1, blaOXA-420 and armA in a clinical isolate of Acinetobacter variabilis in Japan.</title>
        <authorList>
            <person name="Tohya M."/>
            <person name="Uechi K."/>
            <person name="Kirikae T."/>
        </authorList>
    </citation>
    <scope>NUCLEOTIDE SEQUENCE</scope>
    <source>
        <strain evidence="2">RYU24</strain>
        <plasmid evidence="2">pRYU24</plasmid>
    </source>
</reference>
<sequence>MHTFPLLFNLLKYLQKFINDWNLFYMNRITLVHGDITTLSVDAIVNPANKSLLGGGGLDGKIHKKAGSLMKSECIQINQEKGGCAVGNAEVTTAGNLPAKYLIHAVPPRWLGGEKNEPQLLCNAYSNALLKANQVQAKTVSFPNLGTGIYKYPLQQAAEFAIGSIMMTLPSCEAVDEVFFVCYEKDNYEIYKEILENLYDENIQIEITAIAK</sequence>
<dbReference type="SUPFAM" id="SSF52949">
    <property type="entry name" value="Macro domain-like"/>
    <property type="match status" value="1"/>
</dbReference>
<dbReference type="Gene3D" id="3.40.220.10">
    <property type="entry name" value="Leucine Aminopeptidase, subunit E, domain 1"/>
    <property type="match status" value="1"/>
</dbReference>
<evidence type="ECO:0000259" key="1">
    <source>
        <dbReference type="PROSITE" id="PS51154"/>
    </source>
</evidence>
<dbReference type="AlphaFoldDB" id="A0A7I8HR12"/>
<dbReference type="Pfam" id="PF01661">
    <property type="entry name" value="Macro"/>
    <property type="match status" value="1"/>
</dbReference>